<dbReference type="SUPFAM" id="SSF88659">
    <property type="entry name" value="Sigma3 and sigma4 domains of RNA polymerase sigma factors"/>
    <property type="match status" value="1"/>
</dbReference>
<dbReference type="SUPFAM" id="SSF88946">
    <property type="entry name" value="Sigma2 domain of RNA polymerase sigma factors"/>
    <property type="match status" value="1"/>
</dbReference>
<dbReference type="InterPro" id="IPR036388">
    <property type="entry name" value="WH-like_DNA-bd_sf"/>
</dbReference>
<dbReference type="InterPro" id="IPR014284">
    <property type="entry name" value="RNA_pol_sigma-70_dom"/>
</dbReference>
<dbReference type="Gene3D" id="1.10.10.10">
    <property type="entry name" value="Winged helix-like DNA-binding domain superfamily/Winged helix DNA-binding domain"/>
    <property type="match status" value="1"/>
</dbReference>
<gene>
    <name evidence="7" type="ORF">BC748_0950</name>
</gene>
<feature type="domain" description="RNA polymerase sigma-70 region 2" evidence="5">
    <location>
        <begin position="21"/>
        <end position="87"/>
    </location>
</feature>
<dbReference type="InterPro" id="IPR013324">
    <property type="entry name" value="RNA_pol_sigma_r3/r4-like"/>
</dbReference>
<dbReference type="GO" id="GO:0016987">
    <property type="term" value="F:sigma factor activity"/>
    <property type="evidence" value="ECO:0007669"/>
    <property type="project" value="UniProtKB-KW"/>
</dbReference>
<feature type="domain" description="RNA polymerase sigma factor 70 region 4 type 2" evidence="6">
    <location>
        <begin position="114"/>
        <end position="163"/>
    </location>
</feature>
<dbReference type="RefSeq" id="WP_133532284.1">
    <property type="nucleotide sequence ID" value="NZ_SNXR01000012.1"/>
</dbReference>
<dbReference type="InterPro" id="IPR039425">
    <property type="entry name" value="RNA_pol_sigma-70-like"/>
</dbReference>
<dbReference type="AlphaFoldDB" id="A0A4R6QET1"/>
<dbReference type="NCBIfam" id="TIGR02937">
    <property type="entry name" value="sigma70-ECF"/>
    <property type="match status" value="1"/>
</dbReference>
<sequence>MSIEQLIDDCKKNNIKAQEQLYRQYAPKLFSVCLKYSRNYTEAQDNLQEGFLLIFEKIHLYSFKGSFDGWIRRVMVNYILQQYRKETFLSLVKDDVPEDIDVEVENEDEISVEYLTKIIQELPDRYRLVFNLYVVDGYSHQEIADMLSINIGTSKSNLSRAKMILKEKIEQNTGNKNIPSIQ</sequence>
<evidence type="ECO:0000259" key="5">
    <source>
        <dbReference type="Pfam" id="PF04542"/>
    </source>
</evidence>
<evidence type="ECO:0000256" key="2">
    <source>
        <dbReference type="ARBA" id="ARBA00023015"/>
    </source>
</evidence>
<evidence type="ECO:0000313" key="8">
    <source>
        <dbReference type="Proteomes" id="UP000295260"/>
    </source>
</evidence>
<dbReference type="InterPro" id="IPR013249">
    <property type="entry name" value="RNA_pol_sigma70_r4_t2"/>
</dbReference>
<dbReference type="Gene3D" id="1.10.1740.10">
    <property type="match status" value="1"/>
</dbReference>
<dbReference type="OrthoDB" id="1056775at2"/>
<evidence type="ECO:0000256" key="4">
    <source>
        <dbReference type="ARBA" id="ARBA00023163"/>
    </source>
</evidence>
<evidence type="ECO:0000256" key="1">
    <source>
        <dbReference type="ARBA" id="ARBA00010641"/>
    </source>
</evidence>
<keyword evidence="4" id="KW-0804">Transcription</keyword>
<dbReference type="GO" id="GO:0006352">
    <property type="term" value="P:DNA-templated transcription initiation"/>
    <property type="evidence" value="ECO:0007669"/>
    <property type="project" value="InterPro"/>
</dbReference>
<accession>A0A4R6QET1</accession>
<dbReference type="Pfam" id="PF08281">
    <property type="entry name" value="Sigma70_r4_2"/>
    <property type="match status" value="1"/>
</dbReference>
<dbReference type="InterPro" id="IPR013325">
    <property type="entry name" value="RNA_pol_sigma_r2"/>
</dbReference>
<keyword evidence="2" id="KW-0805">Transcription regulation</keyword>
<dbReference type="GO" id="GO:0003677">
    <property type="term" value="F:DNA binding"/>
    <property type="evidence" value="ECO:0007669"/>
    <property type="project" value="InterPro"/>
</dbReference>
<dbReference type="CDD" id="cd06171">
    <property type="entry name" value="Sigma70_r4"/>
    <property type="match status" value="1"/>
</dbReference>
<evidence type="ECO:0000313" key="7">
    <source>
        <dbReference type="EMBL" id="TDP59979.1"/>
    </source>
</evidence>
<protein>
    <submittedName>
        <fullName evidence="7">RNA polymerase sigma-70 factor (ECF subfamily)</fullName>
    </submittedName>
</protein>
<dbReference type="PANTHER" id="PTHR43133">
    <property type="entry name" value="RNA POLYMERASE ECF-TYPE SIGMA FACTO"/>
    <property type="match status" value="1"/>
</dbReference>
<evidence type="ECO:0000256" key="3">
    <source>
        <dbReference type="ARBA" id="ARBA00023082"/>
    </source>
</evidence>
<dbReference type="Pfam" id="PF04542">
    <property type="entry name" value="Sigma70_r2"/>
    <property type="match status" value="1"/>
</dbReference>
<dbReference type="PANTHER" id="PTHR43133:SF46">
    <property type="entry name" value="RNA POLYMERASE SIGMA-70 FACTOR ECF SUBFAMILY"/>
    <property type="match status" value="1"/>
</dbReference>
<keyword evidence="3" id="KW-0731">Sigma factor</keyword>
<evidence type="ECO:0000259" key="6">
    <source>
        <dbReference type="Pfam" id="PF08281"/>
    </source>
</evidence>
<organism evidence="7 8">
    <name type="scientific">Flavobacterium dankookense</name>
    <dbReference type="NCBI Taxonomy" id="706186"/>
    <lineage>
        <taxon>Bacteria</taxon>
        <taxon>Pseudomonadati</taxon>
        <taxon>Bacteroidota</taxon>
        <taxon>Flavobacteriia</taxon>
        <taxon>Flavobacteriales</taxon>
        <taxon>Flavobacteriaceae</taxon>
        <taxon>Flavobacterium</taxon>
    </lineage>
</organism>
<dbReference type="EMBL" id="SNXR01000012">
    <property type="protein sequence ID" value="TDP59979.1"/>
    <property type="molecule type" value="Genomic_DNA"/>
</dbReference>
<proteinExistence type="inferred from homology"/>
<keyword evidence="8" id="KW-1185">Reference proteome</keyword>
<dbReference type="Proteomes" id="UP000295260">
    <property type="component" value="Unassembled WGS sequence"/>
</dbReference>
<dbReference type="InterPro" id="IPR007627">
    <property type="entry name" value="RNA_pol_sigma70_r2"/>
</dbReference>
<name>A0A4R6QET1_9FLAO</name>
<comment type="caution">
    <text evidence="7">The sequence shown here is derived from an EMBL/GenBank/DDBJ whole genome shotgun (WGS) entry which is preliminary data.</text>
</comment>
<comment type="similarity">
    <text evidence="1">Belongs to the sigma-70 factor family. ECF subfamily.</text>
</comment>
<reference evidence="7 8" key="1">
    <citation type="submission" date="2019-03" db="EMBL/GenBank/DDBJ databases">
        <title>Genomic Encyclopedia of Archaeal and Bacterial Type Strains, Phase II (KMG-II): from individual species to whole genera.</title>
        <authorList>
            <person name="Goeker M."/>
        </authorList>
    </citation>
    <scope>NUCLEOTIDE SEQUENCE [LARGE SCALE GENOMIC DNA]</scope>
    <source>
        <strain evidence="7 8">DSM 25687</strain>
    </source>
</reference>